<dbReference type="AlphaFoldDB" id="A0A445B4Z0"/>
<comment type="caution">
    <text evidence="1">The sequence shown here is derived from an EMBL/GenBank/DDBJ whole genome shotgun (WGS) entry which is preliminary data.</text>
</comment>
<reference evidence="1 2" key="1">
    <citation type="submission" date="2019-01" db="EMBL/GenBank/DDBJ databases">
        <title>Sequencing of cultivated peanut Arachis hypogaea provides insights into genome evolution and oil improvement.</title>
        <authorList>
            <person name="Chen X."/>
        </authorList>
    </citation>
    <scope>NUCLEOTIDE SEQUENCE [LARGE SCALE GENOMIC DNA]</scope>
    <source>
        <strain evidence="2">cv. Fuhuasheng</strain>
        <tissue evidence="1">Leaves</tissue>
    </source>
</reference>
<dbReference type="EMBL" id="SDMP01000010">
    <property type="protein sequence ID" value="RYR33744.1"/>
    <property type="molecule type" value="Genomic_DNA"/>
</dbReference>
<sequence>MDSSHDFLVNQSMASFGSEPTVSSSSKYYIKLPRVRYIRDKQPLDTWKCHIFYLLGTTLVVDKLTAYTHIHTYTCGTVTLVHLYRSLCHASWYDCKEIEVSINLLFVWEWDRMSWYAPILKYRDMIEAGYMPDG</sequence>
<protein>
    <recommendedName>
        <fullName evidence="3">Aminotransferase-like plant mobile domain-containing protein</fullName>
    </recommendedName>
</protein>
<keyword evidence="2" id="KW-1185">Reference proteome</keyword>
<evidence type="ECO:0000313" key="1">
    <source>
        <dbReference type="EMBL" id="RYR33744.1"/>
    </source>
</evidence>
<name>A0A445B4Z0_ARAHY</name>
<evidence type="ECO:0008006" key="3">
    <source>
        <dbReference type="Google" id="ProtNLM"/>
    </source>
</evidence>
<organism evidence="1 2">
    <name type="scientific">Arachis hypogaea</name>
    <name type="common">Peanut</name>
    <dbReference type="NCBI Taxonomy" id="3818"/>
    <lineage>
        <taxon>Eukaryota</taxon>
        <taxon>Viridiplantae</taxon>
        <taxon>Streptophyta</taxon>
        <taxon>Embryophyta</taxon>
        <taxon>Tracheophyta</taxon>
        <taxon>Spermatophyta</taxon>
        <taxon>Magnoliopsida</taxon>
        <taxon>eudicotyledons</taxon>
        <taxon>Gunneridae</taxon>
        <taxon>Pentapetalae</taxon>
        <taxon>rosids</taxon>
        <taxon>fabids</taxon>
        <taxon>Fabales</taxon>
        <taxon>Fabaceae</taxon>
        <taxon>Papilionoideae</taxon>
        <taxon>50 kb inversion clade</taxon>
        <taxon>dalbergioids sensu lato</taxon>
        <taxon>Dalbergieae</taxon>
        <taxon>Pterocarpus clade</taxon>
        <taxon>Arachis</taxon>
    </lineage>
</organism>
<gene>
    <name evidence="1" type="ORF">Ahy_A10g048371</name>
</gene>
<proteinExistence type="predicted"/>
<accession>A0A445B4Z0</accession>
<evidence type="ECO:0000313" key="2">
    <source>
        <dbReference type="Proteomes" id="UP000289738"/>
    </source>
</evidence>
<dbReference type="Proteomes" id="UP000289738">
    <property type="component" value="Chromosome A10"/>
</dbReference>